<dbReference type="EMBL" id="CAJVPZ010044938">
    <property type="protein sequence ID" value="CAG8768412.1"/>
    <property type="molecule type" value="Genomic_DNA"/>
</dbReference>
<evidence type="ECO:0000313" key="3">
    <source>
        <dbReference type="Proteomes" id="UP000789396"/>
    </source>
</evidence>
<comment type="caution">
    <text evidence="2">The sequence shown here is derived from an EMBL/GenBank/DDBJ whole genome shotgun (WGS) entry which is preliminary data.</text>
</comment>
<proteinExistence type="predicted"/>
<reference evidence="2" key="1">
    <citation type="submission" date="2021-06" db="EMBL/GenBank/DDBJ databases">
        <authorList>
            <person name="Kallberg Y."/>
            <person name="Tangrot J."/>
            <person name="Rosling A."/>
        </authorList>
    </citation>
    <scope>NUCLEOTIDE SEQUENCE</scope>
    <source>
        <strain evidence="2">IN212</strain>
    </source>
</reference>
<feature type="compositionally biased region" description="Basic and acidic residues" evidence="1">
    <location>
        <begin position="87"/>
        <end position="104"/>
    </location>
</feature>
<feature type="region of interest" description="Disordered" evidence="1">
    <location>
        <begin position="80"/>
        <end position="122"/>
    </location>
</feature>
<organism evidence="2 3">
    <name type="scientific">Racocetra fulgida</name>
    <dbReference type="NCBI Taxonomy" id="60492"/>
    <lineage>
        <taxon>Eukaryota</taxon>
        <taxon>Fungi</taxon>
        <taxon>Fungi incertae sedis</taxon>
        <taxon>Mucoromycota</taxon>
        <taxon>Glomeromycotina</taxon>
        <taxon>Glomeromycetes</taxon>
        <taxon>Diversisporales</taxon>
        <taxon>Gigasporaceae</taxon>
        <taxon>Racocetra</taxon>
    </lineage>
</organism>
<sequence length="122" mass="14272">TDNEEMVYQMELEAEAAGISFAEYNEKQTKQINNGKFHDNSASKARAVSGKKRISKEIEEQEIKELAKIMMSKKQKKLYSKMQYGKKKQEEKVLNLKRKKEELKRQKKNAVSTSLKNDKKKK</sequence>
<gene>
    <name evidence="2" type="ORF">RFULGI_LOCUS14874</name>
</gene>
<evidence type="ECO:0000313" key="2">
    <source>
        <dbReference type="EMBL" id="CAG8768412.1"/>
    </source>
</evidence>
<evidence type="ECO:0000256" key="1">
    <source>
        <dbReference type="SAM" id="MobiDB-lite"/>
    </source>
</evidence>
<name>A0A9N9J8U2_9GLOM</name>
<protein>
    <submittedName>
        <fullName evidence="2">16683_t:CDS:1</fullName>
    </submittedName>
</protein>
<dbReference type="OrthoDB" id="10595091at2759"/>
<feature type="non-terminal residue" evidence="2">
    <location>
        <position position="1"/>
    </location>
</feature>
<dbReference type="Proteomes" id="UP000789396">
    <property type="component" value="Unassembled WGS sequence"/>
</dbReference>
<dbReference type="AlphaFoldDB" id="A0A9N9J8U2"/>
<accession>A0A9N9J8U2</accession>
<keyword evidence="3" id="KW-1185">Reference proteome</keyword>